<dbReference type="KEGG" id="cfh:C1707_09915"/>
<keyword evidence="5" id="KW-1185">Reference proteome</keyword>
<dbReference type="InterPro" id="IPR014833">
    <property type="entry name" value="TnsA_N"/>
</dbReference>
<feature type="domain" description="TnsA endonuclease N-terminal" evidence="1">
    <location>
        <begin position="19"/>
        <end position="93"/>
    </location>
</feature>
<gene>
    <name evidence="2" type="ORF">C1707_09915</name>
    <name evidence="3" type="ORF">CFHF_21390</name>
</gene>
<dbReference type="EMBL" id="PJRQ01000044">
    <property type="protein sequence ID" value="PLR07789.1"/>
    <property type="molecule type" value="Genomic_DNA"/>
</dbReference>
<proteinExistence type="predicted"/>
<dbReference type="EMBL" id="CP026100">
    <property type="protein sequence ID" value="AYV46553.1"/>
    <property type="molecule type" value="Genomic_DNA"/>
</dbReference>
<dbReference type="Proteomes" id="UP000234483">
    <property type="component" value="Unassembled WGS sequence"/>
</dbReference>
<evidence type="ECO:0000313" key="5">
    <source>
        <dbReference type="Proteomes" id="UP000281192"/>
    </source>
</evidence>
<reference evidence="2 5" key="2">
    <citation type="submission" date="2018-01" db="EMBL/GenBank/DDBJ databases">
        <title>Complete genome sequence of Caulobacter flavus RHGG3.</title>
        <authorList>
            <person name="Yang E."/>
        </authorList>
    </citation>
    <scope>NUCLEOTIDE SEQUENCE [LARGE SCALE GENOMIC DNA]</scope>
    <source>
        <strain evidence="2 5">RHGG3</strain>
    </source>
</reference>
<accession>A0A2N5CMY3</accession>
<evidence type="ECO:0000259" key="1">
    <source>
        <dbReference type="Pfam" id="PF08722"/>
    </source>
</evidence>
<reference evidence="3 4" key="1">
    <citation type="submission" date="2017-12" db="EMBL/GenBank/DDBJ databases">
        <title>The genome sequence of Caulobacter flavus CGMCC1 15093.</title>
        <authorList>
            <person name="Gao J."/>
            <person name="Mao X."/>
            <person name="Sun J."/>
        </authorList>
    </citation>
    <scope>NUCLEOTIDE SEQUENCE [LARGE SCALE GENOMIC DNA]</scope>
    <source>
        <strain evidence="3 4">CGMCC1 15093</strain>
    </source>
</reference>
<evidence type="ECO:0000313" key="3">
    <source>
        <dbReference type="EMBL" id="PLR07789.1"/>
    </source>
</evidence>
<organism evidence="3 4">
    <name type="scientific">Caulobacter flavus</name>
    <dbReference type="NCBI Taxonomy" id="1679497"/>
    <lineage>
        <taxon>Bacteria</taxon>
        <taxon>Pseudomonadati</taxon>
        <taxon>Pseudomonadota</taxon>
        <taxon>Alphaproteobacteria</taxon>
        <taxon>Caulobacterales</taxon>
        <taxon>Caulobacteraceae</taxon>
        <taxon>Caulobacter</taxon>
    </lineage>
</organism>
<evidence type="ECO:0000313" key="2">
    <source>
        <dbReference type="EMBL" id="AYV46553.1"/>
    </source>
</evidence>
<dbReference type="OrthoDB" id="7403808at2"/>
<name>A0A2N5CMY3_9CAUL</name>
<dbReference type="Proteomes" id="UP000281192">
    <property type="component" value="Chromosome"/>
</dbReference>
<sequence length="194" mass="21830">MPHESMNELSFFHESEVDTCVMDYRAQPFRLEFILGGQLRTYIADCARLLSDGAIDVIEIKGDYRHASDERYTAKLEAVREFCYRLGWLFRIVVPEKTVAARIRHANVHLVQSKRTVSYDASHCYLALNLLQRENGDTTLAQIAQALGDSRAGMSIAMAMMVGRVLNIELDRPISANSRVTAVDNAGSYERAAQ</sequence>
<dbReference type="AlphaFoldDB" id="A0A2N5CMY3"/>
<dbReference type="Pfam" id="PF08722">
    <property type="entry name" value="Tn7_TnsA-like_N"/>
    <property type="match status" value="1"/>
</dbReference>
<evidence type="ECO:0000313" key="4">
    <source>
        <dbReference type="Proteomes" id="UP000234483"/>
    </source>
</evidence>
<protein>
    <recommendedName>
        <fullName evidence="1">TnsA endonuclease N-terminal domain-containing protein</fullName>
    </recommendedName>
</protein>